<protein>
    <submittedName>
        <fullName evidence="2">Retrovirus-related Pol polyprotein from type-1 retrotransposable element R1 2</fullName>
    </submittedName>
</protein>
<dbReference type="EMBL" id="GGMS01001211">
    <property type="protein sequence ID" value="MBY70414.1"/>
    <property type="molecule type" value="Transcribed_RNA"/>
</dbReference>
<keyword evidence="1" id="KW-1133">Transmembrane helix</keyword>
<dbReference type="OrthoDB" id="6618110at2759"/>
<feature type="transmembrane region" description="Helical" evidence="1">
    <location>
        <begin position="14"/>
        <end position="34"/>
    </location>
</feature>
<organism evidence="2">
    <name type="scientific">Sipha flava</name>
    <name type="common">yellow sugarcane aphid</name>
    <dbReference type="NCBI Taxonomy" id="143950"/>
    <lineage>
        <taxon>Eukaryota</taxon>
        <taxon>Metazoa</taxon>
        <taxon>Ecdysozoa</taxon>
        <taxon>Arthropoda</taxon>
        <taxon>Hexapoda</taxon>
        <taxon>Insecta</taxon>
        <taxon>Pterygota</taxon>
        <taxon>Neoptera</taxon>
        <taxon>Paraneoptera</taxon>
        <taxon>Hemiptera</taxon>
        <taxon>Sternorrhyncha</taxon>
        <taxon>Aphidomorpha</taxon>
        <taxon>Aphidoidea</taxon>
        <taxon>Aphididae</taxon>
        <taxon>Sipha</taxon>
    </lineage>
</organism>
<evidence type="ECO:0000256" key="1">
    <source>
        <dbReference type="SAM" id="Phobius"/>
    </source>
</evidence>
<feature type="transmembrane region" description="Helical" evidence="1">
    <location>
        <begin position="55"/>
        <end position="79"/>
    </location>
</feature>
<gene>
    <name evidence="2" type="primary">PO12_2</name>
    <name evidence="2" type="ORF">g.183461</name>
</gene>
<proteinExistence type="predicted"/>
<keyword evidence="1" id="KW-0472">Membrane</keyword>
<dbReference type="AlphaFoldDB" id="A0A2S2PYG9"/>
<sequence length="249" mass="29009">MPNVGGPIAEKRKLLMTVVHSQLLYAAPIWSHALKYEVNKKKLASPQRNMALRVASAYCTVSNVAIMVISGILPIHLLAAERAEIDQAKKDGNDVKKVKKEARDRAMTNWQCEWDQSNSGRWTYKLIPRIDRWKNRKWGQVNFYVTQFLSGHGCFNEYLLRWKKRNDAECMYCGDPHDDAEHTFIGCDRWWLERRNLEVELGMDVTPERMVDFMLQSKSKWDTIVKYITTIMKRKEADERKIQTAAVAD</sequence>
<reference evidence="2" key="1">
    <citation type="submission" date="2018-04" db="EMBL/GenBank/DDBJ databases">
        <title>Transcriptome assembly of Sipha flava.</title>
        <authorList>
            <person name="Scully E.D."/>
            <person name="Geib S.M."/>
            <person name="Palmer N.A."/>
            <person name="Koch K."/>
            <person name="Bradshaw J."/>
            <person name="Heng-Moss T."/>
            <person name="Sarath G."/>
        </authorList>
    </citation>
    <scope>NUCLEOTIDE SEQUENCE</scope>
</reference>
<evidence type="ECO:0000313" key="2">
    <source>
        <dbReference type="EMBL" id="MBY70414.1"/>
    </source>
</evidence>
<keyword evidence="1" id="KW-0812">Transmembrane</keyword>
<accession>A0A2S2PYG9</accession>
<name>A0A2S2PYG9_9HEMI</name>